<dbReference type="PRINTS" id="PR00081">
    <property type="entry name" value="GDHRDH"/>
</dbReference>
<dbReference type="SUPFAM" id="SSF51735">
    <property type="entry name" value="NAD(P)-binding Rossmann-fold domains"/>
    <property type="match status" value="1"/>
</dbReference>
<proteinExistence type="inferred from homology"/>
<gene>
    <name evidence="3" type="ORF">J2S41_002394</name>
</gene>
<accession>A0AAE3YPV8</accession>
<dbReference type="Gene3D" id="3.40.50.720">
    <property type="entry name" value="NAD(P)-binding Rossmann-like Domain"/>
    <property type="match status" value="1"/>
</dbReference>
<dbReference type="InterPro" id="IPR002347">
    <property type="entry name" value="SDR_fam"/>
</dbReference>
<sequence>MTVLARTAVVTGGTAGIGLQTAVGLAAQGWHVTVIGRDRARGDAAAARIDAAAGRPAARFVAADLSSVSATRALGSRLAAEGPVHLLVNNVGGIWTDRRESPEGIEASVALNHLSPYVLTEALLDALIAGAPSRIVNITSSVMVAAQPVFDDVEAPGPYYGMAATGRAKLAHLVHTLELAEHLRDRGVAVFAADPGPAATDNAAQMTIDVLPPAARPHWEQIRQGLSTPVAVAARAPLTAATDTGLDARTGLVIGPAGTPDDTLLALVTPEVRAAVPVWTRKILAAL</sequence>
<dbReference type="PANTHER" id="PTHR24320:SF148">
    <property type="entry name" value="NAD(P)-BINDING ROSSMANN-FOLD SUPERFAMILY PROTEIN"/>
    <property type="match status" value="1"/>
</dbReference>
<evidence type="ECO:0000313" key="4">
    <source>
        <dbReference type="Proteomes" id="UP001183643"/>
    </source>
</evidence>
<comment type="caution">
    <text evidence="3">The sequence shown here is derived from an EMBL/GenBank/DDBJ whole genome shotgun (WGS) entry which is preliminary data.</text>
</comment>
<dbReference type="Proteomes" id="UP001183643">
    <property type="component" value="Unassembled WGS sequence"/>
</dbReference>
<dbReference type="RefSeq" id="WP_310366802.1">
    <property type="nucleotide sequence ID" value="NZ_JAVDYB010000001.1"/>
</dbReference>
<dbReference type="GO" id="GO:0016491">
    <property type="term" value="F:oxidoreductase activity"/>
    <property type="evidence" value="ECO:0007669"/>
    <property type="project" value="UniProtKB-KW"/>
</dbReference>
<keyword evidence="2" id="KW-0560">Oxidoreductase</keyword>
<dbReference type="Pfam" id="PF00106">
    <property type="entry name" value="adh_short"/>
    <property type="match status" value="1"/>
</dbReference>
<evidence type="ECO:0000313" key="3">
    <source>
        <dbReference type="EMBL" id="MDR7275616.1"/>
    </source>
</evidence>
<organism evidence="3 4">
    <name type="scientific">Catenuloplanes atrovinosus</name>
    <dbReference type="NCBI Taxonomy" id="137266"/>
    <lineage>
        <taxon>Bacteria</taxon>
        <taxon>Bacillati</taxon>
        <taxon>Actinomycetota</taxon>
        <taxon>Actinomycetes</taxon>
        <taxon>Micromonosporales</taxon>
        <taxon>Micromonosporaceae</taxon>
        <taxon>Catenuloplanes</taxon>
    </lineage>
</organism>
<dbReference type="EMBL" id="JAVDYB010000001">
    <property type="protein sequence ID" value="MDR7275616.1"/>
    <property type="molecule type" value="Genomic_DNA"/>
</dbReference>
<dbReference type="AlphaFoldDB" id="A0AAE3YPV8"/>
<name>A0AAE3YPV8_9ACTN</name>
<dbReference type="PANTHER" id="PTHR24320">
    <property type="entry name" value="RETINOL DEHYDROGENASE"/>
    <property type="match status" value="1"/>
</dbReference>
<evidence type="ECO:0000256" key="1">
    <source>
        <dbReference type="ARBA" id="ARBA00006484"/>
    </source>
</evidence>
<comment type="similarity">
    <text evidence="1">Belongs to the short-chain dehydrogenases/reductases (SDR) family.</text>
</comment>
<evidence type="ECO:0000256" key="2">
    <source>
        <dbReference type="ARBA" id="ARBA00023002"/>
    </source>
</evidence>
<dbReference type="InterPro" id="IPR036291">
    <property type="entry name" value="NAD(P)-bd_dom_sf"/>
</dbReference>
<keyword evidence="4" id="KW-1185">Reference proteome</keyword>
<reference evidence="3" key="1">
    <citation type="submission" date="2023-07" db="EMBL/GenBank/DDBJ databases">
        <title>Sequencing the genomes of 1000 actinobacteria strains.</title>
        <authorList>
            <person name="Klenk H.-P."/>
        </authorList>
    </citation>
    <scope>NUCLEOTIDE SEQUENCE</scope>
    <source>
        <strain evidence="3">DSM 44707</strain>
    </source>
</reference>
<protein>
    <submittedName>
        <fullName evidence="3">NAD(P)-dependent dehydrogenase (Short-subunit alcohol dehydrogenase family)</fullName>
    </submittedName>
</protein>